<dbReference type="STRING" id="1423743.FD41_GL001265"/>
<dbReference type="InterPro" id="IPR009057">
    <property type="entry name" value="Homeodomain-like_sf"/>
</dbReference>
<dbReference type="PROSITE" id="PS50977">
    <property type="entry name" value="HTH_TETR_2"/>
    <property type="match status" value="1"/>
</dbReference>
<comment type="caution">
    <text evidence="4">The sequence shown here is derived from an EMBL/GenBank/DDBJ whole genome shotgun (WGS) entry which is preliminary data.</text>
</comment>
<proteinExistence type="predicted"/>
<dbReference type="EMBL" id="AZFY01000145">
    <property type="protein sequence ID" value="KRM02066.1"/>
    <property type="molecule type" value="Genomic_DNA"/>
</dbReference>
<dbReference type="SUPFAM" id="SSF46689">
    <property type="entry name" value="Homeodomain-like"/>
    <property type="match status" value="1"/>
</dbReference>
<dbReference type="EMBL" id="BAKI01000027">
    <property type="protein sequence ID" value="GAF37216.1"/>
    <property type="molecule type" value="Genomic_DNA"/>
</dbReference>
<dbReference type="InterPro" id="IPR039532">
    <property type="entry name" value="TetR_C_Firmicutes"/>
</dbReference>
<dbReference type="OrthoDB" id="9810250at2"/>
<dbReference type="eggNOG" id="COG1309">
    <property type="taxonomic scope" value="Bacteria"/>
</dbReference>
<organism evidence="4 6">
    <name type="scientific">Lentilactobacillus farraginis DSM 18382 = JCM 14108</name>
    <dbReference type="NCBI Taxonomy" id="1423743"/>
    <lineage>
        <taxon>Bacteria</taxon>
        <taxon>Bacillati</taxon>
        <taxon>Bacillota</taxon>
        <taxon>Bacilli</taxon>
        <taxon>Lactobacillales</taxon>
        <taxon>Lactobacillaceae</taxon>
        <taxon>Lentilactobacillus</taxon>
    </lineage>
</organism>
<evidence type="ECO:0000313" key="5">
    <source>
        <dbReference type="EMBL" id="KRM02066.1"/>
    </source>
</evidence>
<dbReference type="GO" id="GO:0003677">
    <property type="term" value="F:DNA binding"/>
    <property type="evidence" value="ECO:0007669"/>
    <property type="project" value="UniProtKB-UniRule"/>
</dbReference>
<keyword evidence="1 2" id="KW-0238">DNA-binding</keyword>
<evidence type="ECO:0000313" key="4">
    <source>
        <dbReference type="EMBL" id="GAF37216.1"/>
    </source>
</evidence>
<evidence type="ECO:0000259" key="3">
    <source>
        <dbReference type="PROSITE" id="PS50977"/>
    </source>
</evidence>
<dbReference type="PANTHER" id="PTHR43479:SF7">
    <property type="entry name" value="TETR-FAMILY TRANSCRIPTIONAL REGULATOR"/>
    <property type="match status" value="1"/>
</dbReference>
<reference evidence="5 7" key="2">
    <citation type="journal article" date="2015" name="Genome Announc.">
        <title>Expanding the biotechnology potential of lactobacilli through comparative genomics of 213 strains and associated genera.</title>
        <authorList>
            <person name="Sun Z."/>
            <person name="Harris H.M."/>
            <person name="McCann A."/>
            <person name="Guo C."/>
            <person name="Argimon S."/>
            <person name="Zhang W."/>
            <person name="Yang X."/>
            <person name="Jeffery I.B."/>
            <person name="Cooney J.C."/>
            <person name="Kagawa T.F."/>
            <person name="Liu W."/>
            <person name="Song Y."/>
            <person name="Salvetti E."/>
            <person name="Wrobel A."/>
            <person name="Rasinkangas P."/>
            <person name="Parkhill J."/>
            <person name="Rea M.C."/>
            <person name="O'Sullivan O."/>
            <person name="Ritari J."/>
            <person name="Douillard F.P."/>
            <person name="Paul Ross R."/>
            <person name="Yang R."/>
            <person name="Briner A.E."/>
            <person name="Felis G.E."/>
            <person name="de Vos W.M."/>
            <person name="Barrangou R."/>
            <person name="Klaenhammer T.R."/>
            <person name="Caufield P.W."/>
            <person name="Cui Y."/>
            <person name="Zhang H."/>
            <person name="O'Toole P.W."/>
        </authorList>
    </citation>
    <scope>NUCLEOTIDE SEQUENCE [LARGE SCALE GENOMIC DNA]</scope>
    <source>
        <strain evidence="5 7">DSM 18382</strain>
    </source>
</reference>
<reference evidence="4" key="1">
    <citation type="journal article" date="2014" name="Genome Announc.">
        <title>Draft Genome Sequences of Two Lactobacillus Strains, L. farraginis JCM 14108T and L. composti JCM 14202T, Isolated from Compost of Distilled Shochu Residue.</title>
        <authorList>
            <person name="Yuki M."/>
            <person name="Oshima K."/>
            <person name="Suda W."/>
            <person name="Kitahara M."/>
            <person name="Kitamura K."/>
            <person name="Iida T."/>
            <person name="Hattori M."/>
            <person name="Ohkuma M."/>
        </authorList>
    </citation>
    <scope>NUCLEOTIDE SEQUENCE [LARGE SCALE GENOMIC DNA]</scope>
    <source>
        <strain evidence="4">JCM 14108</strain>
    </source>
</reference>
<keyword evidence="7" id="KW-1185">Reference proteome</keyword>
<name>X0PKL7_9LACO</name>
<gene>
    <name evidence="5" type="ORF">FD41_GL001265</name>
    <name evidence="4" type="ORF">JCM14108_2235</name>
</gene>
<dbReference type="Gene3D" id="1.10.357.10">
    <property type="entry name" value="Tetracycline Repressor, domain 2"/>
    <property type="match status" value="1"/>
</dbReference>
<feature type="domain" description="HTH tetR-type" evidence="3">
    <location>
        <begin position="6"/>
        <end position="66"/>
    </location>
</feature>
<evidence type="ECO:0000256" key="2">
    <source>
        <dbReference type="PROSITE-ProRule" id="PRU00335"/>
    </source>
</evidence>
<feature type="DNA-binding region" description="H-T-H motif" evidence="2">
    <location>
        <begin position="29"/>
        <end position="48"/>
    </location>
</feature>
<dbReference type="Proteomes" id="UP000019488">
    <property type="component" value="Unassembled WGS sequence"/>
</dbReference>
<accession>X0PKL7</accession>
<sequence length="201" mass="22917">MKLTGTPAQLKLFAAFSDLLGQMPITRISITHLVNAAGVNRSTFYLYYVDLPAFIKDLEDRLLTHIEEGADERLQSAIKATIVSPDPQSVYPVFLDLTQSIADNFELFKELTAEDGDHRFADKLQLTLTEILFSNLEEDLENKTFFEDIPADYAMPIFFSSILTIILHWLHKKKPESAQEVAKLITKSRYVAPYKLFRKGE</sequence>
<evidence type="ECO:0000313" key="7">
    <source>
        <dbReference type="Proteomes" id="UP000051966"/>
    </source>
</evidence>
<dbReference type="InterPro" id="IPR050624">
    <property type="entry name" value="HTH-type_Tx_Regulator"/>
</dbReference>
<dbReference type="RefSeq" id="WP_035180368.1">
    <property type="nucleotide sequence ID" value="NZ_AZFY01000145.1"/>
</dbReference>
<dbReference type="AlphaFoldDB" id="X0PKL7"/>
<dbReference type="PANTHER" id="PTHR43479">
    <property type="entry name" value="ACREF/ENVCD OPERON REPRESSOR-RELATED"/>
    <property type="match status" value="1"/>
</dbReference>
<dbReference type="PATRIC" id="fig|1423743.5.peg.1314"/>
<dbReference type="InterPro" id="IPR001647">
    <property type="entry name" value="HTH_TetR"/>
</dbReference>
<dbReference type="Pfam" id="PF14278">
    <property type="entry name" value="TetR_C_8"/>
    <property type="match status" value="1"/>
</dbReference>
<dbReference type="Proteomes" id="UP000051966">
    <property type="component" value="Unassembled WGS sequence"/>
</dbReference>
<evidence type="ECO:0000313" key="6">
    <source>
        <dbReference type="Proteomes" id="UP000019488"/>
    </source>
</evidence>
<protein>
    <submittedName>
        <fullName evidence="5">Transcription regulator</fullName>
    </submittedName>
    <submittedName>
        <fullName evidence="4">Transcriptional regulator, TetR family</fullName>
    </submittedName>
</protein>
<evidence type="ECO:0000256" key="1">
    <source>
        <dbReference type="ARBA" id="ARBA00023125"/>
    </source>
</evidence>